<evidence type="ECO:0000256" key="3">
    <source>
        <dbReference type="ARBA" id="ARBA00022898"/>
    </source>
</evidence>
<dbReference type="EMBL" id="PXZH01000001">
    <property type="protein sequence ID" value="RST89813.1"/>
    <property type="molecule type" value="Genomic_DNA"/>
</dbReference>
<dbReference type="EC" id="4.4.1.13" evidence="2"/>
<dbReference type="OrthoDB" id="9802872at2"/>
<evidence type="ECO:0000256" key="4">
    <source>
        <dbReference type="ARBA" id="ARBA00023239"/>
    </source>
</evidence>
<dbReference type="InterPro" id="IPR015424">
    <property type="entry name" value="PyrdxlP-dep_Trfase"/>
</dbReference>
<feature type="domain" description="Aminotransferase class I/classII large" evidence="6">
    <location>
        <begin position="73"/>
        <end position="386"/>
    </location>
</feature>
<dbReference type="PANTHER" id="PTHR43525">
    <property type="entry name" value="PROTEIN MALY"/>
    <property type="match status" value="1"/>
</dbReference>
<gene>
    <name evidence="7" type="ORF">C7P63_01665</name>
</gene>
<dbReference type="PANTHER" id="PTHR43525:SF1">
    <property type="entry name" value="PROTEIN MALY"/>
    <property type="match status" value="1"/>
</dbReference>
<dbReference type="AlphaFoldDB" id="A0A429Z816"/>
<dbReference type="InterPro" id="IPR015422">
    <property type="entry name" value="PyrdxlP-dep_Trfase_small"/>
</dbReference>
<comment type="cofactor">
    <cofactor evidence="1">
        <name>pyridoxal 5'-phosphate</name>
        <dbReference type="ChEBI" id="CHEBI:597326"/>
    </cofactor>
</comment>
<protein>
    <recommendedName>
        <fullName evidence="2">cysteine-S-conjugate beta-lyase</fullName>
        <ecNumber evidence="2">4.4.1.13</ecNumber>
    </recommendedName>
</protein>
<dbReference type="InterPro" id="IPR004839">
    <property type="entry name" value="Aminotransferase_I/II_large"/>
</dbReference>
<organism evidence="7 8">
    <name type="scientific">Vagococcus humatus</name>
    <dbReference type="NCBI Taxonomy" id="1889241"/>
    <lineage>
        <taxon>Bacteria</taxon>
        <taxon>Bacillati</taxon>
        <taxon>Bacillota</taxon>
        <taxon>Bacilli</taxon>
        <taxon>Lactobacillales</taxon>
        <taxon>Enterococcaceae</taxon>
        <taxon>Vagococcus</taxon>
    </lineage>
</organism>
<proteinExistence type="inferred from homology"/>
<keyword evidence="8" id="KW-1185">Reference proteome</keyword>
<evidence type="ECO:0000259" key="6">
    <source>
        <dbReference type="Pfam" id="PF00155"/>
    </source>
</evidence>
<evidence type="ECO:0000256" key="5">
    <source>
        <dbReference type="ARBA" id="ARBA00037974"/>
    </source>
</evidence>
<dbReference type="Pfam" id="PF00155">
    <property type="entry name" value="Aminotran_1_2"/>
    <property type="match status" value="1"/>
</dbReference>
<dbReference type="InterPro" id="IPR015421">
    <property type="entry name" value="PyrdxlP-dep_Trfase_major"/>
</dbReference>
<reference evidence="7 8" key="1">
    <citation type="submission" date="2018-03" db="EMBL/GenBank/DDBJ databases">
        <authorList>
            <person name="Gulvik C.A."/>
        </authorList>
    </citation>
    <scope>NUCLEOTIDE SEQUENCE [LARGE SCALE GENOMIC DNA]</scope>
    <source>
        <strain evidence="7 8">JCM 31581</strain>
    </source>
</reference>
<dbReference type="GO" id="GO:0030170">
    <property type="term" value="F:pyridoxal phosphate binding"/>
    <property type="evidence" value="ECO:0007669"/>
    <property type="project" value="InterPro"/>
</dbReference>
<dbReference type="GO" id="GO:0047804">
    <property type="term" value="F:cysteine-S-conjugate beta-lyase activity"/>
    <property type="evidence" value="ECO:0007669"/>
    <property type="project" value="UniProtKB-EC"/>
</dbReference>
<keyword evidence="3" id="KW-0663">Pyridoxal phosphate</keyword>
<accession>A0A429Z816</accession>
<evidence type="ECO:0000313" key="7">
    <source>
        <dbReference type="EMBL" id="RST89813.1"/>
    </source>
</evidence>
<dbReference type="Gene3D" id="3.90.1150.10">
    <property type="entry name" value="Aspartate Aminotransferase, domain 1"/>
    <property type="match status" value="1"/>
</dbReference>
<comment type="similarity">
    <text evidence="5">Belongs to the class-II pyridoxal-phosphate-dependent aminotransferase family. MalY/PatB cystathionine beta-lyase subfamily.</text>
</comment>
<dbReference type="InterPro" id="IPR051798">
    <property type="entry name" value="Class-II_PLP-Dep_Aminotrans"/>
</dbReference>
<dbReference type="InterPro" id="IPR027619">
    <property type="entry name" value="C-S_lyase_PatB-like"/>
</dbReference>
<dbReference type="GO" id="GO:0008483">
    <property type="term" value="F:transaminase activity"/>
    <property type="evidence" value="ECO:0007669"/>
    <property type="project" value="UniProtKB-KW"/>
</dbReference>
<dbReference type="Gene3D" id="3.40.640.10">
    <property type="entry name" value="Type I PLP-dependent aspartate aminotransferase-like (Major domain)"/>
    <property type="match status" value="1"/>
</dbReference>
<name>A0A429Z816_9ENTE</name>
<dbReference type="RefSeq" id="WP_125942423.1">
    <property type="nucleotide sequence ID" value="NZ_PXZH01000001.1"/>
</dbReference>
<keyword evidence="7" id="KW-0808">Transferase</keyword>
<evidence type="ECO:0000256" key="1">
    <source>
        <dbReference type="ARBA" id="ARBA00001933"/>
    </source>
</evidence>
<dbReference type="NCBIfam" id="TIGR04350">
    <property type="entry name" value="C_S_lyase_PatB"/>
    <property type="match status" value="1"/>
</dbReference>
<dbReference type="CDD" id="cd00609">
    <property type="entry name" value="AAT_like"/>
    <property type="match status" value="1"/>
</dbReference>
<comment type="caution">
    <text evidence="7">The sequence shown here is derived from an EMBL/GenBank/DDBJ whole genome shotgun (WGS) entry which is preliminary data.</text>
</comment>
<evidence type="ECO:0000313" key="8">
    <source>
        <dbReference type="Proteomes" id="UP000277864"/>
    </source>
</evidence>
<keyword evidence="4" id="KW-0456">Lyase</keyword>
<evidence type="ECO:0000256" key="2">
    <source>
        <dbReference type="ARBA" id="ARBA00012224"/>
    </source>
</evidence>
<sequence length="397" mass="45796">MDKTIRDFCETYGVERKQTNSVKWDGLSEKFSNDQLLPMWVADMEFKVPKQVEEALMNRVAHGAFGYSLVPDSYYEAFFAWQKRRYGVLLKEEWLRFSTGVVNSFFWIVQGFTQPNEGVMILSPVYYPFYDSVEQTGRRLVVSDLIEKNDRYTMNFSEIEEKIVKEQVKVLIHCSPHNPVGRVWERQELEQLMAICAKHEVLVVSDEIHQDLTSHNHPAVAMLSLGEQYHSHLIVLNAPSKTFNLAGLLNSHIIIPDEHNREIYDQYAEKVNKAANSTLGLVAGEACYRYGEEWLSQLMAVIHSNHQYLVQALAAFPKVKVSQREGTYLAWIDLGGYVPASELVKFMEEECQLAVDYGEWFGKGYDTYIRLNLATLPKYVKEGVDRLVTQLAKRQEK</sequence>
<keyword evidence="7" id="KW-0032">Aminotransferase</keyword>
<dbReference type="SUPFAM" id="SSF53383">
    <property type="entry name" value="PLP-dependent transferases"/>
    <property type="match status" value="1"/>
</dbReference>
<dbReference type="Proteomes" id="UP000277864">
    <property type="component" value="Unassembled WGS sequence"/>
</dbReference>